<accession>M5RD34</accession>
<dbReference type="AlphaFoldDB" id="M5RD34"/>
<keyword evidence="1" id="KW-0472">Membrane</keyword>
<feature type="transmembrane region" description="Helical" evidence="1">
    <location>
        <begin position="62"/>
        <end position="82"/>
    </location>
</feature>
<keyword evidence="3" id="KW-1185">Reference proteome</keyword>
<name>M5RD34_9BACT</name>
<comment type="caution">
    <text evidence="2">The sequence shown here is derived from an EMBL/GenBank/DDBJ whole genome shotgun (WGS) entry which is preliminary data.</text>
</comment>
<evidence type="ECO:0000313" key="3">
    <source>
        <dbReference type="Proteomes" id="UP000011991"/>
    </source>
</evidence>
<feature type="transmembrane region" description="Helical" evidence="1">
    <location>
        <begin position="150"/>
        <end position="173"/>
    </location>
</feature>
<protein>
    <submittedName>
        <fullName evidence="2">Putative membrane protein</fullName>
    </submittedName>
</protein>
<dbReference type="PATRIC" id="fig|1265738.3.peg.5677"/>
<keyword evidence="1" id="KW-1133">Transmembrane helix</keyword>
<feature type="transmembrane region" description="Helical" evidence="1">
    <location>
        <begin position="21"/>
        <end position="42"/>
    </location>
</feature>
<feature type="transmembrane region" description="Helical" evidence="1">
    <location>
        <begin position="402"/>
        <end position="423"/>
    </location>
</feature>
<dbReference type="RefSeq" id="WP_008703832.1">
    <property type="nucleotide sequence ID" value="NZ_ANOG01000802.1"/>
</dbReference>
<sequence length="434" mass="47716">MSSPNQLPNRAKTSAEWFLGLLLQPGFSFLPALVVGGVFWASAPDNGAYGFMHPTQVQLPSLLYFIGFYVAAVLAATLGSMLGRRIGTRLQHIGNGPTAFQNAYYVFTAIAASGVLLAWLKVLSVAPHVIRDLAELNGNAMKIALTEDYSVLYSLRYAAGPAAGVALFHRLSLRPKSKMTRLCDWINLVAVLLGAALSQRMLITQACFVAVGCHLLALPERRISWKSMLIPAGCILVIATAMTYVRNANFYADRYNVKTPAGVMQIQIARYLAAPMQVSLSVSRFAAYSDSEASHHSNMKYLLLPTFLHDESRKTDFSGGVGEQWYLGFTDVDKTLTTNSALAEIYQDAQGNTFVFACIAFFVFAVIASGLIQLNMFISVAGLMLLYSFAEIWREYQFNNGLVYFQLVAILAATVIGIAISNLQTIKFRRYQTR</sequence>
<keyword evidence="1" id="KW-0812">Transmembrane</keyword>
<evidence type="ECO:0000256" key="1">
    <source>
        <dbReference type="SAM" id="Phobius"/>
    </source>
</evidence>
<feature type="transmembrane region" description="Helical" evidence="1">
    <location>
        <begin position="354"/>
        <end position="387"/>
    </location>
</feature>
<gene>
    <name evidence="2" type="ORF">RMSM_05677</name>
</gene>
<evidence type="ECO:0000313" key="2">
    <source>
        <dbReference type="EMBL" id="EMI17393.1"/>
    </source>
</evidence>
<feature type="transmembrane region" description="Helical" evidence="1">
    <location>
        <begin position="185"/>
        <end position="217"/>
    </location>
</feature>
<dbReference type="EMBL" id="ANOG01000802">
    <property type="protein sequence ID" value="EMI17393.1"/>
    <property type="molecule type" value="Genomic_DNA"/>
</dbReference>
<organism evidence="2 3">
    <name type="scientific">Rhodopirellula maiorica SM1</name>
    <dbReference type="NCBI Taxonomy" id="1265738"/>
    <lineage>
        <taxon>Bacteria</taxon>
        <taxon>Pseudomonadati</taxon>
        <taxon>Planctomycetota</taxon>
        <taxon>Planctomycetia</taxon>
        <taxon>Pirellulales</taxon>
        <taxon>Pirellulaceae</taxon>
        <taxon>Novipirellula</taxon>
    </lineage>
</organism>
<proteinExistence type="predicted"/>
<feature type="transmembrane region" description="Helical" evidence="1">
    <location>
        <begin position="103"/>
        <end position="130"/>
    </location>
</feature>
<feature type="transmembrane region" description="Helical" evidence="1">
    <location>
        <begin position="223"/>
        <end position="245"/>
    </location>
</feature>
<dbReference type="OrthoDB" id="237145at2"/>
<dbReference type="Proteomes" id="UP000011991">
    <property type="component" value="Unassembled WGS sequence"/>
</dbReference>
<reference evidence="2 3" key="1">
    <citation type="journal article" date="2013" name="Mar. Genomics">
        <title>Expression of sulfatases in Rhodopirellula baltica and the diversity of sulfatases in the genus Rhodopirellula.</title>
        <authorList>
            <person name="Wegner C.E."/>
            <person name="Richter-Heitmann T."/>
            <person name="Klindworth A."/>
            <person name="Klockow C."/>
            <person name="Richter M."/>
            <person name="Achstetter T."/>
            <person name="Glockner F.O."/>
            <person name="Harder J."/>
        </authorList>
    </citation>
    <scope>NUCLEOTIDE SEQUENCE [LARGE SCALE GENOMIC DNA]</scope>
    <source>
        <strain evidence="2 3">SM1</strain>
    </source>
</reference>